<feature type="binding site" evidence="8">
    <location>
        <position position="181"/>
    </location>
    <ligand>
        <name>Zn(2+)</name>
        <dbReference type="ChEBI" id="CHEBI:29105"/>
        <label>2</label>
    </ligand>
</feature>
<dbReference type="PANTHER" id="PTHR32481:SF0">
    <property type="entry name" value="AMINOPEPTIDASE YPDE-RELATED"/>
    <property type="match status" value="1"/>
</dbReference>
<evidence type="ECO:0000256" key="8">
    <source>
        <dbReference type="PIRSR" id="PIRSR001123-2"/>
    </source>
</evidence>
<dbReference type="Gene3D" id="3.40.630.10">
    <property type="entry name" value="Zn peptidases"/>
    <property type="match status" value="1"/>
</dbReference>
<keyword evidence="5" id="KW-0378">Hydrolase</keyword>
<dbReference type="AlphaFoldDB" id="A0A7V4CNR8"/>
<evidence type="ECO:0000256" key="6">
    <source>
        <dbReference type="PIRNR" id="PIRNR001123"/>
    </source>
</evidence>
<feature type="binding site" evidence="8">
    <location>
        <position position="181"/>
    </location>
    <ligand>
        <name>Zn(2+)</name>
        <dbReference type="ChEBI" id="CHEBI:29105"/>
        <label>1</label>
    </ligand>
</feature>
<feature type="binding site" evidence="8">
    <location>
        <position position="211"/>
    </location>
    <ligand>
        <name>Zn(2+)</name>
        <dbReference type="ChEBI" id="CHEBI:29105"/>
        <label>2</label>
    </ligand>
</feature>
<reference evidence="9" key="1">
    <citation type="journal article" date="2020" name="mSystems">
        <title>Genome- and Community-Level Interaction Insights into Carbon Utilization and Element Cycling Functions of Hydrothermarchaeota in Hydrothermal Sediment.</title>
        <authorList>
            <person name="Zhou Z."/>
            <person name="Liu Y."/>
            <person name="Xu W."/>
            <person name="Pan J."/>
            <person name="Luo Z.H."/>
            <person name="Li M."/>
        </authorList>
    </citation>
    <scope>NUCLEOTIDE SEQUENCE [LARGE SCALE GENOMIC DNA]</scope>
    <source>
        <strain evidence="9">SpSt-640</strain>
    </source>
</reference>
<evidence type="ECO:0000313" key="9">
    <source>
        <dbReference type="EMBL" id="HGQ77706.1"/>
    </source>
</evidence>
<dbReference type="SUPFAM" id="SSF53187">
    <property type="entry name" value="Zn-dependent exopeptidases"/>
    <property type="match status" value="1"/>
</dbReference>
<dbReference type="InterPro" id="IPR023367">
    <property type="entry name" value="Peptidase_M42_dom2"/>
</dbReference>
<accession>A0A7V4CNR8</accession>
<feature type="binding site" evidence="8">
    <location>
        <position position="74"/>
    </location>
    <ligand>
        <name>Zn(2+)</name>
        <dbReference type="ChEBI" id="CHEBI:29105"/>
        <label>1</label>
    </ligand>
</feature>
<keyword evidence="3" id="KW-0645">Protease</keyword>
<comment type="cofactor">
    <cofactor evidence="8">
        <name>a divalent metal cation</name>
        <dbReference type="ChEBI" id="CHEBI:60240"/>
    </cofactor>
    <text evidence="8">Binds 2 divalent metal cations per subunit.</text>
</comment>
<dbReference type="EMBL" id="DTBH01000152">
    <property type="protein sequence ID" value="HGQ77706.1"/>
    <property type="molecule type" value="Genomic_DNA"/>
</dbReference>
<sequence length="338" mass="37538">MIGGIRVKRRLFDHSELIELCEVPGISGREERVREKISVMLGVEKSELRTDKIGNLIFEKKGLSNEKEILLMAHMDEIGFYVSSLRADGKLEVRNVGGIIEETLPGSFVQVFTKTGVIDGVIGTMPPHLKAEGVYFEKVVDVGAKNRDEILELGIDVMDYVVFRKTYALLNNDYLAMRSLDDRFGCFTLIEVSRNLNPRSKVIFAWTVQEEVGLRGAKALANQYIPDLAIAIDSFACCSKQNAHIELGKGPVVRAFDNSSISSYEITKFIVSLAHKEGIPIQIGVTGGGNDASVFVEKGVPMVALSVPVRYLHSQVEMINLNDLENLIKLLTKFLEVF</sequence>
<evidence type="ECO:0000256" key="3">
    <source>
        <dbReference type="ARBA" id="ARBA00022670"/>
    </source>
</evidence>
<dbReference type="GO" id="GO:0006508">
    <property type="term" value="P:proteolysis"/>
    <property type="evidence" value="ECO:0007669"/>
    <property type="project" value="UniProtKB-KW"/>
</dbReference>
<dbReference type="InterPro" id="IPR008007">
    <property type="entry name" value="Peptidase_M42"/>
</dbReference>
<dbReference type="PANTHER" id="PTHR32481">
    <property type="entry name" value="AMINOPEPTIDASE"/>
    <property type="match status" value="1"/>
</dbReference>
<dbReference type="GO" id="GO:0004177">
    <property type="term" value="F:aminopeptidase activity"/>
    <property type="evidence" value="ECO:0007669"/>
    <property type="project" value="UniProtKB-UniRule"/>
</dbReference>
<feature type="active site" description="Proton acceptor" evidence="7">
    <location>
        <position position="210"/>
    </location>
</feature>
<feature type="binding site" evidence="8">
    <location>
        <position position="313"/>
    </location>
    <ligand>
        <name>Zn(2+)</name>
        <dbReference type="ChEBI" id="CHEBI:29105"/>
        <label>2</label>
    </ligand>
</feature>
<evidence type="ECO:0000256" key="4">
    <source>
        <dbReference type="ARBA" id="ARBA00022723"/>
    </source>
</evidence>
<evidence type="ECO:0000256" key="2">
    <source>
        <dbReference type="ARBA" id="ARBA00022438"/>
    </source>
</evidence>
<keyword evidence="4 8" id="KW-0479">Metal-binding</keyword>
<evidence type="ECO:0000256" key="7">
    <source>
        <dbReference type="PIRSR" id="PIRSR001123-1"/>
    </source>
</evidence>
<name>A0A7V4CNR8_FERPE</name>
<feature type="binding site" evidence="8">
    <location>
        <position position="233"/>
    </location>
    <ligand>
        <name>Zn(2+)</name>
        <dbReference type="ChEBI" id="CHEBI:29105"/>
        <label>1</label>
    </ligand>
</feature>
<evidence type="ECO:0000256" key="1">
    <source>
        <dbReference type="ARBA" id="ARBA00006272"/>
    </source>
</evidence>
<protein>
    <submittedName>
        <fullName evidence="9">M42 family peptidase</fullName>
    </submittedName>
</protein>
<gene>
    <name evidence="9" type="ORF">ENU12_07385</name>
</gene>
<organism evidence="9">
    <name type="scientific">Fervidobacterium pennivorans</name>
    <dbReference type="NCBI Taxonomy" id="93466"/>
    <lineage>
        <taxon>Bacteria</taxon>
        <taxon>Thermotogati</taxon>
        <taxon>Thermotogota</taxon>
        <taxon>Thermotogae</taxon>
        <taxon>Thermotogales</taxon>
        <taxon>Fervidobacteriaceae</taxon>
        <taxon>Fervidobacterium</taxon>
    </lineage>
</organism>
<keyword evidence="2" id="KW-0031">Aminopeptidase</keyword>
<dbReference type="PIRSF" id="PIRSF001123">
    <property type="entry name" value="PepA_GA"/>
    <property type="match status" value="1"/>
</dbReference>
<comment type="similarity">
    <text evidence="1 6">Belongs to the peptidase M42 family.</text>
</comment>
<dbReference type="Pfam" id="PF05343">
    <property type="entry name" value="Peptidase_M42"/>
    <property type="match status" value="1"/>
</dbReference>
<evidence type="ECO:0000256" key="5">
    <source>
        <dbReference type="ARBA" id="ARBA00022801"/>
    </source>
</evidence>
<proteinExistence type="inferred from homology"/>
<dbReference type="InterPro" id="IPR051464">
    <property type="entry name" value="Peptidase_M42_aminopept"/>
</dbReference>
<dbReference type="SUPFAM" id="SSF101821">
    <property type="entry name" value="Aminopeptidase/glucanase lid domain"/>
    <property type="match status" value="1"/>
</dbReference>
<comment type="caution">
    <text evidence="9">The sequence shown here is derived from an EMBL/GenBank/DDBJ whole genome shotgun (WGS) entry which is preliminary data.</text>
</comment>
<dbReference type="GO" id="GO:0046872">
    <property type="term" value="F:metal ion binding"/>
    <property type="evidence" value="ECO:0007669"/>
    <property type="project" value="UniProtKB-UniRule"/>
</dbReference>
<dbReference type="Gene3D" id="2.40.30.40">
    <property type="entry name" value="Peptidase M42, domain 2"/>
    <property type="match status" value="1"/>
</dbReference>